<feature type="domain" description="Bacterial bifunctional deaminase-reductase C-terminal" evidence="1">
    <location>
        <begin position="16"/>
        <end position="89"/>
    </location>
</feature>
<dbReference type="Pfam" id="PF01872">
    <property type="entry name" value="RibD_C"/>
    <property type="match status" value="1"/>
</dbReference>
<protein>
    <submittedName>
        <fullName evidence="2">Dihydrofolate reductase</fullName>
        <ecNumber evidence="2">1.5.1.3</ecNumber>
    </submittedName>
</protein>
<evidence type="ECO:0000313" key="4">
    <source>
        <dbReference type="Proteomes" id="UP000037179"/>
    </source>
</evidence>
<evidence type="ECO:0000313" key="5">
    <source>
        <dbReference type="Proteomes" id="UP000180166"/>
    </source>
</evidence>
<evidence type="ECO:0000259" key="1">
    <source>
        <dbReference type="Pfam" id="PF01872"/>
    </source>
</evidence>
<reference evidence="2 5" key="3">
    <citation type="submission" date="2016-10" db="EMBL/GenBank/DDBJ databases">
        <title>Genome sequence of Nocardia seriolae strain EM150506, isolated from Anguila japonica.</title>
        <authorList>
            <person name="Han H.-J."/>
        </authorList>
    </citation>
    <scope>NUCLEOTIDE SEQUENCE [LARGE SCALE GENOMIC DNA]</scope>
    <source>
        <strain evidence="2 5">EM150506</strain>
    </source>
</reference>
<dbReference type="Proteomes" id="UP000180166">
    <property type="component" value="Chromosome"/>
</dbReference>
<name>A0ABC8ANZ6_9NOCA</name>
<evidence type="ECO:0000313" key="2">
    <source>
        <dbReference type="EMBL" id="APA95902.1"/>
    </source>
</evidence>
<dbReference type="EMBL" id="BBYQ01000063">
    <property type="protein sequence ID" value="GAP29749.1"/>
    <property type="molecule type" value="Genomic_DNA"/>
</dbReference>
<dbReference type="GO" id="GO:0004146">
    <property type="term" value="F:dihydrofolate reductase activity"/>
    <property type="evidence" value="ECO:0007669"/>
    <property type="project" value="UniProtKB-EC"/>
</dbReference>
<dbReference type="SUPFAM" id="SSF53597">
    <property type="entry name" value="Dihydrofolate reductase-like"/>
    <property type="match status" value="1"/>
</dbReference>
<gene>
    <name evidence="2" type="ORF">NS506_01834</name>
    <name evidence="3" type="ORF">NSK11_contig00063-0020</name>
</gene>
<dbReference type="Gene3D" id="3.40.430.10">
    <property type="entry name" value="Dihydrofolate Reductase, subunit A"/>
    <property type="match status" value="1"/>
</dbReference>
<sequence>MAIFGGVELSARTGDVVEVAKRLKAETEGLLEVAGATVAAPLVRAGLVDEFLIVVHPTAVGGGTPFFPGLPSHIRLRLVENRTFPGGAVLLRYEAKG</sequence>
<dbReference type="InterPro" id="IPR024072">
    <property type="entry name" value="DHFR-like_dom_sf"/>
</dbReference>
<dbReference type="KEGG" id="nsr:NS506_01834"/>
<dbReference type="AlphaFoldDB" id="A0ABC8ANZ6"/>
<keyword evidence="2" id="KW-0560">Oxidoreductase</keyword>
<dbReference type="EC" id="1.5.1.3" evidence="2"/>
<dbReference type="InterPro" id="IPR002734">
    <property type="entry name" value="RibDG_C"/>
</dbReference>
<dbReference type="EMBL" id="CP017839">
    <property type="protein sequence ID" value="APA95902.1"/>
    <property type="molecule type" value="Genomic_DNA"/>
</dbReference>
<organism evidence="2 5">
    <name type="scientific">Nocardia seriolae</name>
    <dbReference type="NCBI Taxonomy" id="37332"/>
    <lineage>
        <taxon>Bacteria</taxon>
        <taxon>Bacillati</taxon>
        <taxon>Actinomycetota</taxon>
        <taxon>Actinomycetes</taxon>
        <taxon>Mycobacteriales</taxon>
        <taxon>Nocardiaceae</taxon>
        <taxon>Nocardia</taxon>
    </lineage>
</organism>
<reference evidence="4" key="1">
    <citation type="submission" date="2015-07" db="EMBL/GenBank/DDBJ databases">
        <title>Nocardia seriolae U-1 whole genome shotgun sequence.</title>
        <authorList>
            <person name="Imajoh M."/>
            <person name="Fukumoto Y."/>
            <person name="Sukeda M."/>
            <person name="Yamane J."/>
            <person name="Yamasaki K."/>
            <person name="Shimizu M."/>
            <person name="Ohnishi K."/>
            <person name="Oshima S."/>
        </authorList>
    </citation>
    <scope>NUCLEOTIDE SEQUENCE [LARGE SCALE GENOMIC DNA]</scope>
    <source>
        <strain evidence="4">U-1</strain>
    </source>
</reference>
<keyword evidence="4" id="KW-1185">Reference proteome</keyword>
<dbReference type="Proteomes" id="UP000037179">
    <property type="component" value="Unassembled WGS sequence"/>
</dbReference>
<proteinExistence type="predicted"/>
<evidence type="ECO:0000313" key="3">
    <source>
        <dbReference type="EMBL" id="GAP29749.1"/>
    </source>
</evidence>
<reference evidence="3 4" key="2">
    <citation type="journal article" date="2016" name="Genome Announc.">
        <title>Draft Genome Sequence of Erythromycin- and Oxytetracycline-Sensitive Nocardia seriolae Strain U-1 (NBRC 110359).</title>
        <authorList>
            <person name="Imajoh M."/>
            <person name="Sukeda M."/>
            <person name="Shimizu M."/>
            <person name="Yamane J."/>
            <person name="Ohnishi K."/>
            <person name="Oshima S."/>
        </authorList>
    </citation>
    <scope>NUCLEOTIDE SEQUENCE [LARGE SCALE GENOMIC DNA]</scope>
    <source>
        <strain evidence="3 4">U-1</strain>
    </source>
</reference>
<accession>A0ABC8ANZ6</accession>